<dbReference type="Pfam" id="PF14559">
    <property type="entry name" value="TPR_19"/>
    <property type="match status" value="1"/>
</dbReference>
<keyword evidence="3" id="KW-0479">Metal-binding</keyword>
<keyword evidence="5" id="KW-0862">Zinc</keyword>
<dbReference type="Gene3D" id="3.30.2010.10">
    <property type="entry name" value="Metalloproteases ('zincins'), catalytic domain"/>
    <property type="match status" value="1"/>
</dbReference>
<feature type="domain" description="Peptidase M48" evidence="8">
    <location>
        <begin position="78"/>
        <end position="265"/>
    </location>
</feature>
<evidence type="ECO:0000259" key="8">
    <source>
        <dbReference type="Pfam" id="PF01435"/>
    </source>
</evidence>
<dbReference type="PANTHER" id="PTHR22726">
    <property type="entry name" value="METALLOENDOPEPTIDASE OMA1"/>
    <property type="match status" value="1"/>
</dbReference>
<dbReference type="AlphaFoldDB" id="A0A4Q8D179"/>
<evidence type="ECO:0000256" key="1">
    <source>
        <dbReference type="ARBA" id="ARBA00001947"/>
    </source>
</evidence>
<evidence type="ECO:0000313" key="10">
    <source>
        <dbReference type="Proteomes" id="UP000292298"/>
    </source>
</evidence>
<dbReference type="EMBL" id="SHLI01000001">
    <property type="protein sequence ID" value="RZU99054.1"/>
    <property type="molecule type" value="Genomic_DNA"/>
</dbReference>
<name>A0A4Q8D179_9GAMM</name>
<feature type="chain" id="PRO_5020985258" evidence="7">
    <location>
        <begin position="32"/>
        <end position="486"/>
    </location>
</feature>
<gene>
    <name evidence="9" type="ORF">EV698_1331</name>
</gene>
<keyword evidence="7" id="KW-0732">Signal</keyword>
<evidence type="ECO:0000256" key="5">
    <source>
        <dbReference type="ARBA" id="ARBA00022833"/>
    </source>
</evidence>
<dbReference type="Proteomes" id="UP000292298">
    <property type="component" value="Unassembled WGS sequence"/>
</dbReference>
<dbReference type="GO" id="GO:0004222">
    <property type="term" value="F:metalloendopeptidase activity"/>
    <property type="evidence" value="ECO:0007669"/>
    <property type="project" value="InterPro"/>
</dbReference>
<evidence type="ECO:0000256" key="2">
    <source>
        <dbReference type="ARBA" id="ARBA00022670"/>
    </source>
</evidence>
<keyword evidence="4" id="KW-0378">Hydrolase</keyword>
<feature type="signal peptide" evidence="7">
    <location>
        <begin position="1"/>
        <end position="31"/>
    </location>
</feature>
<dbReference type="GO" id="GO:0046872">
    <property type="term" value="F:metal ion binding"/>
    <property type="evidence" value="ECO:0007669"/>
    <property type="project" value="UniProtKB-KW"/>
</dbReference>
<dbReference type="SUPFAM" id="SSF48452">
    <property type="entry name" value="TPR-like"/>
    <property type="match status" value="1"/>
</dbReference>
<keyword evidence="2 9" id="KW-0645">Protease</keyword>
<dbReference type="Pfam" id="PF01435">
    <property type="entry name" value="Peptidase_M48"/>
    <property type="match status" value="1"/>
</dbReference>
<evidence type="ECO:0000256" key="6">
    <source>
        <dbReference type="ARBA" id="ARBA00023049"/>
    </source>
</evidence>
<keyword evidence="6" id="KW-0482">Metalloprotease</keyword>
<accession>A0A4Q8D179</accession>
<dbReference type="RefSeq" id="WP_165385738.1">
    <property type="nucleotide sequence ID" value="NZ_SHLI01000001.1"/>
</dbReference>
<dbReference type="InterPro" id="IPR011990">
    <property type="entry name" value="TPR-like_helical_dom_sf"/>
</dbReference>
<evidence type="ECO:0000256" key="3">
    <source>
        <dbReference type="ARBA" id="ARBA00022723"/>
    </source>
</evidence>
<dbReference type="GO" id="GO:0051603">
    <property type="term" value="P:proteolysis involved in protein catabolic process"/>
    <property type="evidence" value="ECO:0007669"/>
    <property type="project" value="TreeGrafter"/>
</dbReference>
<dbReference type="PANTHER" id="PTHR22726:SF1">
    <property type="entry name" value="METALLOENDOPEPTIDASE OMA1, MITOCHONDRIAL"/>
    <property type="match status" value="1"/>
</dbReference>
<comment type="caution">
    <text evidence="9">The sequence shown here is derived from an EMBL/GenBank/DDBJ whole genome shotgun (WGS) entry which is preliminary data.</text>
</comment>
<evidence type="ECO:0000256" key="7">
    <source>
        <dbReference type="SAM" id="SignalP"/>
    </source>
</evidence>
<protein>
    <submittedName>
        <fullName evidence="9">Putative Zn-dependent protease</fullName>
    </submittedName>
</protein>
<comment type="cofactor">
    <cofactor evidence="1">
        <name>Zn(2+)</name>
        <dbReference type="ChEBI" id="CHEBI:29105"/>
    </cofactor>
</comment>
<dbReference type="CDD" id="cd07333">
    <property type="entry name" value="M48C_bepA_like"/>
    <property type="match status" value="1"/>
</dbReference>
<reference evidence="9 10" key="1">
    <citation type="submission" date="2019-02" db="EMBL/GenBank/DDBJ databases">
        <title>Genomic Encyclopedia of Type Strains, Phase IV (KMG-IV): sequencing the most valuable type-strain genomes for metagenomic binning, comparative biology and taxonomic classification.</title>
        <authorList>
            <person name="Goeker M."/>
        </authorList>
    </citation>
    <scope>NUCLEOTIDE SEQUENCE [LARGE SCALE GENOMIC DNA]</scope>
    <source>
        <strain evidence="9 10">DSM 21056</strain>
    </source>
</reference>
<sequence>MRRKKTNRLRAALGTAVLAGMMMFAVPSASGQGVELDLSLPDMGNPSSQALPAGEAARIGLEMMREIRQEVDLVDDPAVNAYIRDLGARIAAATDTPAAAYRFFVVDDPRINAFAMPGGYIGVHSGLITASRNESELGSVIAHELSHVTQRHIARRIAAAEQTGLRTAAMVLAGLVIGSQHPQAGAAAVTTGMASGVDSQLAYSRDHEREADRTGIRILARANLDPTGMADFFEVLQADNRYRSRAPAFLSTHPLTRARIADTRSMARELKPESVFESPDYGYARARLQVAAASHPEDAVDDFRARIEADDAPARRYGLAIALIADDAPEQAADLLESLLDDAGAHDLIYVGLAEAALAEDRIDRALARIDDGLSLFPDSTGLQVGRVEALLQADRARDALASTRDLTHQQPDAPGIWQLHARAASAANDPDESALAMARYYAAQGDLQAGLSQLRRISEISATPRQRARAEALRSRWEASLTRTG</sequence>
<dbReference type="InterPro" id="IPR051156">
    <property type="entry name" value="Mito/Outer_Membr_Metalloprot"/>
</dbReference>
<keyword evidence="10" id="KW-1185">Reference proteome</keyword>
<evidence type="ECO:0000256" key="4">
    <source>
        <dbReference type="ARBA" id="ARBA00022801"/>
    </source>
</evidence>
<organism evidence="9 10">
    <name type="scientific">Spiribacter vilamensis</name>
    <dbReference type="NCBI Taxonomy" id="531306"/>
    <lineage>
        <taxon>Bacteria</taxon>
        <taxon>Pseudomonadati</taxon>
        <taxon>Pseudomonadota</taxon>
        <taxon>Gammaproteobacteria</taxon>
        <taxon>Chromatiales</taxon>
        <taxon>Ectothiorhodospiraceae</taxon>
        <taxon>Spiribacter</taxon>
    </lineage>
</organism>
<evidence type="ECO:0000313" key="9">
    <source>
        <dbReference type="EMBL" id="RZU99054.1"/>
    </source>
</evidence>
<dbReference type="Gene3D" id="1.25.40.10">
    <property type="entry name" value="Tetratricopeptide repeat domain"/>
    <property type="match status" value="1"/>
</dbReference>
<dbReference type="GO" id="GO:0016020">
    <property type="term" value="C:membrane"/>
    <property type="evidence" value="ECO:0007669"/>
    <property type="project" value="TreeGrafter"/>
</dbReference>
<proteinExistence type="predicted"/>
<dbReference type="InterPro" id="IPR001915">
    <property type="entry name" value="Peptidase_M48"/>
</dbReference>